<sequence>MAQKLILVAGATGNQGRALIHALALGAPGTDFHVLALTRTPSSPAAARLAAQYAPHLTVVQGNLDAPQDVRRLFAGGGIWGVFCVLAFPGLGANADGEERQGKTLADISAEYGVSCFVYSSVERGGEYHDDHAQLDRRAKVLIERHVRMLGEAKGLPWTILRPGFFMENYDGMVGSVAVGVLKKGLRPETTNQLVATEDIGHVAAAIFQSPQNYSSQILVVVGEVSTMAQQLDAYTRATGKQLPSIPGFLARALIGLNSHTKALIADIERVCDAGRRGLCPEVAEQSAAARRAYPEMKSFREWAERRAGTGTGGAQKKGWNQVSLGRLAAGKQ</sequence>
<gene>
    <name evidence="4" type="ORF">DFH07DRAFT_755451</name>
</gene>
<comment type="similarity">
    <text evidence="1">Belongs to the NmrA-type oxidoreductase family.</text>
</comment>
<accession>A0AAD7MTY0</accession>
<evidence type="ECO:0000259" key="3">
    <source>
        <dbReference type="Pfam" id="PF05368"/>
    </source>
</evidence>
<name>A0AAD7MTY0_9AGAR</name>
<comment type="caution">
    <text evidence="4">The sequence shown here is derived from an EMBL/GenBank/DDBJ whole genome shotgun (WGS) entry which is preliminary data.</text>
</comment>
<keyword evidence="5" id="KW-1185">Reference proteome</keyword>
<dbReference type="Gene3D" id="3.90.25.10">
    <property type="entry name" value="UDP-galactose 4-epimerase, domain 1"/>
    <property type="match status" value="1"/>
</dbReference>
<dbReference type="SUPFAM" id="SSF51735">
    <property type="entry name" value="NAD(P)-binding Rossmann-fold domains"/>
    <property type="match status" value="1"/>
</dbReference>
<dbReference type="AlphaFoldDB" id="A0AAD7MTY0"/>
<evidence type="ECO:0000256" key="2">
    <source>
        <dbReference type="ARBA" id="ARBA00022857"/>
    </source>
</evidence>
<dbReference type="Proteomes" id="UP001215280">
    <property type="component" value="Unassembled WGS sequence"/>
</dbReference>
<evidence type="ECO:0000313" key="4">
    <source>
        <dbReference type="EMBL" id="KAJ7731941.1"/>
    </source>
</evidence>
<dbReference type="EMBL" id="JARJLG010000179">
    <property type="protein sequence ID" value="KAJ7731941.1"/>
    <property type="molecule type" value="Genomic_DNA"/>
</dbReference>
<dbReference type="Gene3D" id="3.40.50.720">
    <property type="entry name" value="NAD(P)-binding Rossmann-like Domain"/>
    <property type="match status" value="1"/>
</dbReference>
<organism evidence="4 5">
    <name type="scientific">Mycena maculata</name>
    <dbReference type="NCBI Taxonomy" id="230809"/>
    <lineage>
        <taxon>Eukaryota</taxon>
        <taxon>Fungi</taxon>
        <taxon>Dikarya</taxon>
        <taxon>Basidiomycota</taxon>
        <taxon>Agaricomycotina</taxon>
        <taxon>Agaricomycetes</taxon>
        <taxon>Agaricomycetidae</taxon>
        <taxon>Agaricales</taxon>
        <taxon>Marasmiineae</taxon>
        <taxon>Mycenaceae</taxon>
        <taxon>Mycena</taxon>
    </lineage>
</organism>
<reference evidence="4" key="1">
    <citation type="submission" date="2023-03" db="EMBL/GenBank/DDBJ databases">
        <title>Massive genome expansion in bonnet fungi (Mycena s.s.) driven by repeated elements and novel gene families across ecological guilds.</title>
        <authorList>
            <consortium name="Lawrence Berkeley National Laboratory"/>
            <person name="Harder C.B."/>
            <person name="Miyauchi S."/>
            <person name="Viragh M."/>
            <person name="Kuo A."/>
            <person name="Thoen E."/>
            <person name="Andreopoulos B."/>
            <person name="Lu D."/>
            <person name="Skrede I."/>
            <person name="Drula E."/>
            <person name="Henrissat B."/>
            <person name="Morin E."/>
            <person name="Kohler A."/>
            <person name="Barry K."/>
            <person name="LaButti K."/>
            <person name="Morin E."/>
            <person name="Salamov A."/>
            <person name="Lipzen A."/>
            <person name="Mereny Z."/>
            <person name="Hegedus B."/>
            <person name="Baldrian P."/>
            <person name="Stursova M."/>
            <person name="Weitz H."/>
            <person name="Taylor A."/>
            <person name="Grigoriev I.V."/>
            <person name="Nagy L.G."/>
            <person name="Martin F."/>
            <person name="Kauserud H."/>
        </authorList>
    </citation>
    <scope>NUCLEOTIDE SEQUENCE</scope>
    <source>
        <strain evidence="4">CBHHK188m</strain>
    </source>
</reference>
<protein>
    <submittedName>
        <fullName evidence="4">NAD(P)-binding protein</fullName>
    </submittedName>
</protein>
<dbReference type="InterPro" id="IPR036291">
    <property type="entry name" value="NAD(P)-bd_dom_sf"/>
</dbReference>
<evidence type="ECO:0000313" key="5">
    <source>
        <dbReference type="Proteomes" id="UP001215280"/>
    </source>
</evidence>
<dbReference type="Pfam" id="PF05368">
    <property type="entry name" value="NmrA"/>
    <property type="match status" value="1"/>
</dbReference>
<dbReference type="PANTHER" id="PTHR42748">
    <property type="entry name" value="NITROGEN METABOLITE REPRESSION PROTEIN NMRA FAMILY MEMBER"/>
    <property type="match status" value="1"/>
</dbReference>
<evidence type="ECO:0000256" key="1">
    <source>
        <dbReference type="ARBA" id="ARBA00006328"/>
    </source>
</evidence>
<keyword evidence="2" id="KW-0521">NADP</keyword>
<feature type="domain" description="NmrA-like" evidence="3">
    <location>
        <begin position="3"/>
        <end position="273"/>
    </location>
</feature>
<proteinExistence type="inferred from homology"/>
<dbReference type="InterPro" id="IPR008030">
    <property type="entry name" value="NmrA-like"/>
</dbReference>
<dbReference type="GO" id="GO:0005634">
    <property type="term" value="C:nucleus"/>
    <property type="evidence" value="ECO:0007669"/>
    <property type="project" value="TreeGrafter"/>
</dbReference>
<dbReference type="InterPro" id="IPR051164">
    <property type="entry name" value="NmrA-like_oxidored"/>
</dbReference>
<dbReference type="PANTHER" id="PTHR42748:SF7">
    <property type="entry name" value="NMRA LIKE REDOX SENSOR 1-RELATED"/>
    <property type="match status" value="1"/>
</dbReference>